<evidence type="ECO:0000259" key="19">
    <source>
        <dbReference type="SMART" id="SM00485"/>
    </source>
</evidence>
<dbReference type="GO" id="GO:0006260">
    <property type="term" value="P:DNA replication"/>
    <property type="evidence" value="ECO:0007669"/>
    <property type="project" value="UniProtKB-KW"/>
</dbReference>
<evidence type="ECO:0000256" key="15">
    <source>
        <dbReference type="ARBA" id="ARBA00034726"/>
    </source>
</evidence>
<evidence type="ECO:0000256" key="16">
    <source>
        <dbReference type="ARBA" id="ARBA00083225"/>
    </source>
</evidence>
<dbReference type="SMART" id="SM00484">
    <property type="entry name" value="XPGI"/>
    <property type="match status" value="1"/>
</dbReference>
<keyword evidence="3" id="KW-0597">Phosphoprotein</keyword>
<keyword evidence="6" id="KW-0479">Metal-binding</keyword>
<keyword evidence="13" id="KW-0234">DNA repair</keyword>
<dbReference type="EMBL" id="NEVH01024527">
    <property type="protein sequence ID" value="PNF17058.1"/>
    <property type="molecule type" value="Genomic_DNA"/>
</dbReference>
<evidence type="ECO:0000256" key="11">
    <source>
        <dbReference type="ARBA" id="ARBA00022842"/>
    </source>
</evidence>
<dbReference type="SUPFAM" id="SSF88723">
    <property type="entry name" value="PIN domain-like"/>
    <property type="match status" value="1"/>
</dbReference>
<dbReference type="CDD" id="cd09907">
    <property type="entry name" value="H3TH_FEN1-Euk"/>
    <property type="match status" value="1"/>
</dbReference>
<name>A0A2J7PL63_9NEOP</name>
<dbReference type="HAMAP" id="MF_00614">
    <property type="entry name" value="Fen"/>
    <property type="match status" value="1"/>
</dbReference>
<evidence type="ECO:0000256" key="6">
    <source>
        <dbReference type="ARBA" id="ARBA00022723"/>
    </source>
</evidence>
<keyword evidence="10" id="KW-0269">Exonuclease</keyword>
<comment type="caution">
    <text evidence="20">The sequence shown here is derived from an EMBL/GenBank/DDBJ whole genome shotgun (WGS) entry which is preliminary data.</text>
</comment>
<dbReference type="PROSITE" id="PS00842">
    <property type="entry name" value="XPG_2"/>
    <property type="match status" value="1"/>
</dbReference>
<evidence type="ECO:0000256" key="14">
    <source>
        <dbReference type="ARBA" id="ARBA00023242"/>
    </source>
</evidence>
<dbReference type="GO" id="GO:0005739">
    <property type="term" value="C:mitochondrion"/>
    <property type="evidence" value="ECO:0007669"/>
    <property type="project" value="UniProtKB-SubCell"/>
</dbReference>
<dbReference type="PRINTS" id="PR00853">
    <property type="entry name" value="XPGRADSUPER"/>
</dbReference>
<evidence type="ECO:0000313" key="20">
    <source>
        <dbReference type="EMBL" id="PNF17058.1"/>
    </source>
</evidence>
<evidence type="ECO:0000313" key="21">
    <source>
        <dbReference type="Proteomes" id="UP000235965"/>
    </source>
</evidence>
<sequence>MGILGLSKLIADIAPMAVKESEIKHYFGRKVAIDASMSLYQFLIAVRNEGAQLTSVDGETTSHLMGTFYRTIRLVENGIKPVYVFDGKPPEMKSGELSKRAERREEAQKSLEKAEEAGDAEQVDKFSRRLVKVTKHHADECKQLLSLMGIPYIEAPCEAEAQCAAMVKAGKVYATATEDMDALTFGSSVLLRHMTFSEARKMPIQEFHLSKVLEELELSHNEFIDLCILLGCDYCDSIKGIGPKRAIDLIKQHRNLETVLKNVDRKKYSVAEDWMYKEARQLFLEPEVTDPEKIEVSFADSKSPSRSSADIVPSIKKMYS</sequence>
<dbReference type="PANTHER" id="PTHR11081:SF9">
    <property type="entry name" value="FLAP ENDONUCLEASE 1"/>
    <property type="match status" value="1"/>
</dbReference>
<dbReference type="OrthoDB" id="1937206at2759"/>
<dbReference type="InterPro" id="IPR006085">
    <property type="entry name" value="XPG_DNA_repair_N"/>
</dbReference>
<dbReference type="Proteomes" id="UP000235965">
    <property type="component" value="Unassembled WGS sequence"/>
</dbReference>
<dbReference type="Pfam" id="PF00867">
    <property type="entry name" value="XPG_I"/>
    <property type="match status" value="1"/>
</dbReference>
<feature type="domain" description="XPG N-terminal" evidence="19">
    <location>
        <begin position="1"/>
        <end position="107"/>
    </location>
</feature>
<dbReference type="GO" id="GO:0005634">
    <property type="term" value="C:nucleus"/>
    <property type="evidence" value="ECO:0007669"/>
    <property type="project" value="TreeGrafter"/>
</dbReference>
<evidence type="ECO:0000256" key="2">
    <source>
        <dbReference type="ARBA" id="ARBA00004173"/>
    </source>
</evidence>
<comment type="similarity">
    <text evidence="15">Belongs to the XPG/RAD2 endonuclease family. FEN1 subfamily.</text>
</comment>
<dbReference type="PANTHER" id="PTHR11081">
    <property type="entry name" value="FLAP ENDONUCLEASE FAMILY MEMBER"/>
    <property type="match status" value="1"/>
</dbReference>
<evidence type="ECO:0000256" key="10">
    <source>
        <dbReference type="ARBA" id="ARBA00022839"/>
    </source>
</evidence>
<keyword evidence="9" id="KW-0378">Hydrolase</keyword>
<evidence type="ECO:0000259" key="18">
    <source>
        <dbReference type="SMART" id="SM00484"/>
    </source>
</evidence>
<dbReference type="GO" id="GO:0006281">
    <property type="term" value="P:DNA repair"/>
    <property type="evidence" value="ECO:0007669"/>
    <property type="project" value="UniProtKB-KW"/>
</dbReference>
<evidence type="ECO:0000256" key="1">
    <source>
        <dbReference type="ARBA" id="ARBA00001946"/>
    </source>
</evidence>
<reference evidence="20 21" key="1">
    <citation type="submission" date="2017-12" db="EMBL/GenBank/DDBJ databases">
        <title>Hemimetabolous genomes reveal molecular basis of termite eusociality.</title>
        <authorList>
            <person name="Harrison M.C."/>
            <person name="Jongepier E."/>
            <person name="Robertson H.M."/>
            <person name="Arning N."/>
            <person name="Bitard-Feildel T."/>
            <person name="Chao H."/>
            <person name="Childers C.P."/>
            <person name="Dinh H."/>
            <person name="Doddapaneni H."/>
            <person name="Dugan S."/>
            <person name="Gowin J."/>
            <person name="Greiner C."/>
            <person name="Han Y."/>
            <person name="Hu H."/>
            <person name="Hughes D.S.T."/>
            <person name="Huylmans A.-K."/>
            <person name="Kemena C."/>
            <person name="Kremer L.P.M."/>
            <person name="Lee S.L."/>
            <person name="Lopez-Ezquerra A."/>
            <person name="Mallet L."/>
            <person name="Monroy-Kuhn J.M."/>
            <person name="Moser A."/>
            <person name="Murali S.C."/>
            <person name="Muzny D.M."/>
            <person name="Otani S."/>
            <person name="Piulachs M.-D."/>
            <person name="Poelchau M."/>
            <person name="Qu J."/>
            <person name="Schaub F."/>
            <person name="Wada-Katsumata A."/>
            <person name="Worley K.C."/>
            <person name="Xie Q."/>
            <person name="Ylla G."/>
            <person name="Poulsen M."/>
            <person name="Gibbs R.A."/>
            <person name="Schal C."/>
            <person name="Richards S."/>
            <person name="Belles X."/>
            <person name="Korb J."/>
            <person name="Bornberg-Bauer E."/>
        </authorList>
    </citation>
    <scope>NUCLEOTIDE SEQUENCE [LARGE SCALE GENOMIC DNA]</scope>
    <source>
        <tissue evidence="20">Whole body</tissue>
    </source>
</reference>
<dbReference type="Pfam" id="PF00752">
    <property type="entry name" value="XPG_N"/>
    <property type="match status" value="1"/>
</dbReference>
<dbReference type="InterPro" id="IPR019974">
    <property type="entry name" value="XPG_CS"/>
</dbReference>
<keyword evidence="11" id="KW-0460">Magnesium</keyword>
<dbReference type="SUPFAM" id="SSF47807">
    <property type="entry name" value="5' to 3' exonuclease, C-terminal subdomain"/>
    <property type="match status" value="1"/>
</dbReference>
<dbReference type="InterPro" id="IPR023426">
    <property type="entry name" value="Flap_endonuc"/>
</dbReference>
<evidence type="ECO:0000256" key="13">
    <source>
        <dbReference type="ARBA" id="ARBA00023204"/>
    </source>
</evidence>
<organism evidence="20 21">
    <name type="scientific">Cryptotermes secundus</name>
    <dbReference type="NCBI Taxonomy" id="105785"/>
    <lineage>
        <taxon>Eukaryota</taxon>
        <taxon>Metazoa</taxon>
        <taxon>Ecdysozoa</taxon>
        <taxon>Arthropoda</taxon>
        <taxon>Hexapoda</taxon>
        <taxon>Insecta</taxon>
        <taxon>Pterygota</taxon>
        <taxon>Neoptera</taxon>
        <taxon>Polyneoptera</taxon>
        <taxon>Dictyoptera</taxon>
        <taxon>Blattodea</taxon>
        <taxon>Blattoidea</taxon>
        <taxon>Termitoidae</taxon>
        <taxon>Kalotermitidae</taxon>
        <taxon>Cryptotermitinae</taxon>
        <taxon>Cryptotermes</taxon>
    </lineage>
</organism>
<evidence type="ECO:0000256" key="4">
    <source>
        <dbReference type="ARBA" id="ARBA00022705"/>
    </source>
</evidence>
<evidence type="ECO:0000256" key="17">
    <source>
        <dbReference type="SAM" id="MobiDB-lite"/>
    </source>
</evidence>
<dbReference type="GO" id="GO:0030145">
    <property type="term" value="F:manganese ion binding"/>
    <property type="evidence" value="ECO:0007669"/>
    <property type="project" value="TreeGrafter"/>
</dbReference>
<dbReference type="GO" id="GO:0008409">
    <property type="term" value="F:5'-3' exonuclease activity"/>
    <property type="evidence" value="ECO:0007669"/>
    <property type="project" value="TreeGrafter"/>
</dbReference>
<evidence type="ECO:0000256" key="9">
    <source>
        <dbReference type="ARBA" id="ARBA00022801"/>
    </source>
</evidence>
<evidence type="ECO:0000256" key="5">
    <source>
        <dbReference type="ARBA" id="ARBA00022722"/>
    </source>
</evidence>
<dbReference type="PROSITE" id="PS00841">
    <property type="entry name" value="XPG_1"/>
    <property type="match status" value="1"/>
</dbReference>
<feature type="domain" description="XPG-I" evidence="18">
    <location>
        <begin position="146"/>
        <end position="218"/>
    </location>
</feature>
<dbReference type="InterPro" id="IPR008918">
    <property type="entry name" value="HhH2"/>
</dbReference>
<feature type="region of interest" description="Disordered" evidence="17">
    <location>
        <begin position="299"/>
        <end position="320"/>
    </location>
</feature>
<feature type="region of interest" description="Disordered" evidence="17">
    <location>
        <begin position="94"/>
        <end position="120"/>
    </location>
</feature>
<dbReference type="FunFam" id="3.40.50.1010:FF:000003">
    <property type="entry name" value="Flap endonuclease 1"/>
    <property type="match status" value="1"/>
</dbReference>
<dbReference type="AlphaFoldDB" id="A0A2J7PL63"/>
<dbReference type="GO" id="GO:0004523">
    <property type="term" value="F:RNA-DNA hybrid ribonuclease activity"/>
    <property type="evidence" value="ECO:0007669"/>
    <property type="project" value="TreeGrafter"/>
</dbReference>
<evidence type="ECO:0000256" key="3">
    <source>
        <dbReference type="ARBA" id="ARBA00022553"/>
    </source>
</evidence>
<evidence type="ECO:0000256" key="8">
    <source>
        <dbReference type="ARBA" id="ARBA00022763"/>
    </source>
</evidence>
<comment type="subcellular location">
    <subcellularLocation>
        <location evidence="2">Mitochondrion</location>
    </subcellularLocation>
</comment>
<keyword evidence="14" id="KW-0539">Nucleus</keyword>
<dbReference type="Gene3D" id="3.40.50.1010">
    <property type="entry name" value="5'-nuclease"/>
    <property type="match status" value="1"/>
</dbReference>
<dbReference type="GO" id="GO:0017108">
    <property type="term" value="F:5'-flap endonuclease activity"/>
    <property type="evidence" value="ECO:0007669"/>
    <property type="project" value="TreeGrafter"/>
</dbReference>
<evidence type="ECO:0000256" key="12">
    <source>
        <dbReference type="ARBA" id="ARBA00023128"/>
    </source>
</evidence>
<keyword evidence="12" id="KW-0496">Mitochondrion</keyword>
<gene>
    <name evidence="20" type="ORF">B7P43_G00847</name>
</gene>
<dbReference type="GO" id="GO:0003677">
    <property type="term" value="F:DNA binding"/>
    <property type="evidence" value="ECO:0007669"/>
    <property type="project" value="InterPro"/>
</dbReference>
<dbReference type="SMART" id="SM00279">
    <property type="entry name" value="HhH2"/>
    <property type="match status" value="1"/>
</dbReference>
<keyword evidence="8" id="KW-0227">DNA damage</keyword>
<feature type="non-terminal residue" evidence="20">
    <location>
        <position position="320"/>
    </location>
</feature>
<dbReference type="GO" id="GO:0000287">
    <property type="term" value="F:magnesium ion binding"/>
    <property type="evidence" value="ECO:0007669"/>
    <property type="project" value="TreeGrafter"/>
</dbReference>
<accession>A0A2J7PL63</accession>
<dbReference type="FunFam" id="1.10.150.20:FF:000009">
    <property type="entry name" value="Flap endonuclease 1"/>
    <property type="match status" value="1"/>
</dbReference>
<dbReference type="SMART" id="SM00485">
    <property type="entry name" value="XPGN"/>
    <property type="match status" value="1"/>
</dbReference>
<evidence type="ECO:0000256" key="7">
    <source>
        <dbReference type="ARBA" id="ARBA00022759"/>
    </source>
</evidence>
<comment type="cofactor">
    <cofactor evidence="1">
        <name>Mg(2+)</name>
        <dbReference type="ChEBI" id="CHEBI:18420"/>
    </cofactor>
</comment>
<keyword evidence="5" id="KW-0540">Nuclease</keyword>
<dbReference type="Gene3D" id="1.10.150.20">
    <property type="entry name" value="5' to 3' exonuclease, C-terminal subdomain"/>
    <property type="match status" value="1"/>
</dbReference>
<dbReference type="InterPro" id="IPR006086">
    <property type="entry name" value="XPG-I_dom"/>
</dbReference>
<protein>
    <recommendedName>
        <fullName evidence="16">Cell death-related nuclease 1</fullName>
    </recommendedName>
</protein>
<dbReference type="InterPro" id="IPR006084">
    <property type="entry name" value="XPG/Rad2"/>
</dbReference>
<keyword evidence="4" id="KW-0235">DNA replication</keyword>
<dbReference type="InterPro" id="IPR036279">
    <property type="entry name" value="5-3_exonuclease_C_sf"/>
</dbReference>
<dbReference type="CDD" id="cd09867">
    <property type="entry name" value="PIN_FEN1"/>
    <property type="match status" value="1"/>
</dbReference>
<proteinExistence type="inferred from homology"/>
<keyword evidence="21" id="KW-1185">Reference proteome</keyword>
<dbReference type="InterPro" id="IPR029060">
    <property type="entry name" value="PIN-like_dom_sf"/>
</dbReference>
<keyword evidence="7 20" id="KW-0255">Endonuclease</keyword>